<keyword evidence="2 4" id="KW-0238">DNA-binding</keyword>
<keyword evidence="3" id="KW-0804">Transcription</keyword>
<dbReference type="SUPFAM" id="SSF46689">
    <property type="entry name" value="Homeodomain-like"/>
    <property type="match status" value="1"/>
</dbReference>
<dbReference type="PANTHER" id="PTHR47506:SF1">
    <property type="entry name" value="HTH-TYPE TRANSCRIPTIONAL REGULATOR YJDC"/>
    <property type="match status" value="1"/>
</dbReference>
<dbReference type="GO" id="GO:0003677">
    <property type="term" value="F:DNA binding"/>
    <property type="evidence" value="ECO:0007669"/>
    <property type="project" value="UniProtKB-UniRule"/>
</dbReference>
<evidence type="ECO:0000256" key="1">
    <source>
        <dbReference type="ARBA" id="ARBA00023015"/>
    </source>
</evidence>
<dbReference type="Gene3D" id="1.10.10.60">
    <property type="entry name" value="Homeodomain-like"/>
    <property type="match status" value="1"/>
</dbReference>
<evidence type="ECO:0000313" key="6">
    <source>
        <dbReference type="EMBL" id="RPF27316.1"/>
    </source>
</evidence>
<evidence type="ECO:0000313" key="7">
    <source>
        <dbReference type="Proteomes" id="UP000280726"/>
    </source>
</evidence>
<dbReference type="InterPro" id="IPR011075">
    <property type="entry name" value="TetR_C"/>
</dbReference>
<dbReference type="Proteomes" id="UP000280726">
    <property type="component" value="Unassembled WGS sequence"/>
</dbReference>
<dbReference type="InterPro" id="IPR036271">
    <property type="entry name" value="Tet_transcr_reg_TetR-rel_C_sf"/>
</dbReference>
<dbReference type="RefSeq" id="WP_123916769.1">
    <property type="nucleotide sequence ID" value="NZ_RKRA01000001.1"/>
</dbReference>
<dbReference type="PRINTS" id="PR00455">
    <property type="entry name" value="HTHTETR"/>
</dbReference>
<dbReference type="EMBL" id="RKRA01000001">
    <property type="protein sequence ID" value="RPF27316.1"/>
    <property type="molecule type" value="Genomic_DNA"/>
</dbReference>
<feature type="DNA-binding region" description="H-T-H motif" evidence="4">
    <location>
        <begin position="32"/>
        <end position="51"/>
    </location>
</feature>
<dbReference type="InterPro" id="IPR001647">
    <property type="entry name" value="HTH_TetR"/>
</dbReference>
<organism evidence="6 7">
    <name type="scientific">Georgenia muralis</name>
    <dbReference type="NCBI Taxonomy" id="154117"/>
    <lineage>
        <taxon>Bacteria</taxon>
        <taxon>Bacillati</taxon>
        <taxon>Actinomycetota</taxon>
        <taxon>Actinomycetes</taxon>
        <taxon>Micrococcales</taxon>
        <taxon>Bogoriellaceae</taxon>
        <taxon>Georgenia</taxon>
    </lineage>
</organism>
<evidence type="ECO:0000259" key="5">
    <source>
        <dbReference type="PROSITE" id="PS50977"/>
    </source>
</evidence>
<sequence>MGAVGRPRAFDTERALDAAVEVFWRHGFEGASLAALATAMGVNKPSIYAAFGDKAQLFHAALRRYVERNMGYVDAALARPTARECAEAFLVGNARAVTRPDYPPGCLSVQAAVVPGGSNEFSMLAENRADIHERFAQRFRRAVTEGDLPPEADPDELAGLLITLSSGFAIRAADGTPRGSLEAIARRAVAVFPTGRATGTEPVTPKENTHD</sequence>
<name>A0A3N4Z692_9MICO</name>
<reference evidence="6 7" key="1">
    <citation type="submission" date="2018-11" db="EMBL/GenBank/DDBJ databases">
        <title>Sequencing the genomes of 1000 actinobacteria strains.</title>
        <authorList>
            <person name="Klenk H.-P."/>
        </authorList>
    </citation>
    <scope>NUCLEOTIDE SEQUENCE [LARGE SCALE GENOMIC DNA]</scope>
    <source>
        <strain evidence="6 7">DSM 14418</strain>
    </source>
</reference>
<keyword evidence="7" id="KW-1185">Reference proteome</keyword>
<dbReference type="Gene3D" id="1.10.357.10">
    <property type="entry name" value="Tetracycline Repressor, domain 2"/>
    <property type="match status" value="1"/>
</dbReference>
<dbReference type="PROSITE" id="PS50977">
    <property type="entry name" value="HTH_TETR_2"/>
    <property type="match status" value="1"/>
</dbReference>
<dbReference type="InterPro" id="IPR009057">
    <property type="entry name" value="Homeodomain-like_sf"/>
</dbReference>
<dbReference type="PANTHER" id="PTHR47506">
    <property type="entry name" value="TRANSCRIPTIONAL REGULATORY PROTEIN"/>
    <property type="match status" value="1"/>
</dbReference>
<dbReference type="Pfam" id="PF16925">
    <property type="entry name" value="TetR_C_13"/>
    <property type="match status" value="1"/>
</dbReference>
<feature type="domain" description="HTH tetR-type" evidence="5">
    <location>
        <begin position="9"/>
        <end position="69"/>
    </location>
</feature>
<proteinExistence type="predicted"/>
<dbReference type="OrthoDB" id="9805134at2"/>
<dbReference type="Pfam" id="PF00440">
    <property type="entry name" value="TetR_N"/>
    <property type="match status" value="1"/>
</dbReference>
<dbReference type="AlphaFoldDB" id="A0A3N4Z692"/>
<dbReference type="SUPFAM" id="SSF48498">
    <property type="entry name" value="Tetracyclin repressor-like, C-terminal domain"/>
    <property type="match status" value="1"/>
</dbReference>
<accession>A0A3N4Z692</accession>
<comment type="caution">
    <text evidence="6">The sequence shown here is derived from an EMBL/GenBank/DDBJ whole genome shotgun (WGS) entry which is preliminary data.</text>
</comment>
<dbReference type="InterPro" id="IPR023772">
    <property type="entry name" value="DNA-bd_HTH_TetR-type_CS"/>
</dbReference>
<dbReference type="PROSITE" id="PS01081">
    <property type="entry name" value="HTH_TETR_1"/>
    <property type="match status" value="1"/>
</dbReference>
<protein>
    <submittedName>
        <fullName evidence="6">TetR family transcriptional regulator</fullName>
    </submittedName>
</protein>
<evidence type="ECO:0000256" key="4">
    <source>
        <dbReference type="PROSITE-ProRule" id="PRU00335"/>
    </source>
</evidence>
<gene>
    <name evidence="6" type="ORF">EDD32_1795</name>
</gene>
<keyword evidence="1" id="KW-0805">Transcription regulation</keyword>
<evidence type="ECO:0000256" key="2">
    <source>
        <dbReference type="ARBA" id="ARBA00023125"/>
    </source>
</evidence>
<evidence type="ECO:0000256" key="3">
    <source>
        <dbReference type="ARBA" id="ARBA00023163"/>
    </source>
</evidence>